<dbReference type="Pfam" id="PF02351">
    <property type="entry name" value="GDNF"/>
    <property type="match status" value="2"/>
</dbReference>
<name>A0A6P5QFB5_MUSCR</name>
<dbReference type="InterPro" id="IPR037193">
    <property type="entry name" value="GDNF_alpha"/>
</dbReference>
<keyword evidence="3" id="KW-1003">Cell membrane</keyword>
<feature type="domain" description="GDNF/GAS1" evidence="9">
    <location>
        <begin position="46"/>
        <end position="121"/>
    </location>
</feature>
<dbReference type="AlphaFoldDB" id="A0A6P5QFB5"/>
<accession>A0A6P5QFB5</accession>
<keyword evidence="5 8" id="KW-0472">Membrane</keyword>
<evidence type="ECO:0000313" key="10">
    <source>
        <dbReference type="Proteomes" id="UP000515126"/>
    </source>
</evidence>
<feature type="domain" description="GDNF/GAS1" evidence="9">
    <location>
        <begin position="152"/>
        <end position="231"/>
    </location>
</feature>
<evidence type="ECO:0000256" key="8">
    <source>
        <dbReference type="SAM" id="Phobius"/>
    </source>
</evidence>
<dbReference type="SUPFAM" id="SSF110035">
    <property type="entry name" value="GDNF receptor-like"/>
    <property type="match status" value="2"/>
</dbReference>
<dbReference type="PANTHER" id="PTHR10269">
    <property type="entry name" value="GDNF RECEPTOR ALPHA"/>
    <property type="match status" value="1"/>
</dbReference>
<dbReference type="InterPro" id="IPR003438">
    <property type="entry name" value="GDNF_rcpt"/>
</dbReference>
<keyword evidence="8" id="KW-1133">Transmembrane helix</keyword>
<dbReference type="CTD" id="389400"/>
<evidence type="ECO:0000256" key="7">
    <source>
        <dbReference type="ARBA" id="ARBA00023180"/>
    </source>
</evidence>
<dbReference type="RefSeq" id="XP_021029025.1">
    <property type="nucleotide sequence ID" value="XM_021173366.1"/>
</dbReference>
<dbReference type="GeneID" id="110302564"/>
<organism evidence="10 11">
    <name type="scientific">Mus caroli</name>
    <name type="common">Ryukyu mouse</name>
    <name type="synonym">Ricefield mouse</name>
    <dbReference type="NCBI Taxonomy" id="10089"/>
    <lineage>
        <taxon>Eukaryota</taxon>
        <taxon>Metazoa</taxon>
        <taxon>Chordata</taxon>
        <taxon>Craniata</taxon>
        <taxon>Vertebrata</taxon>
        <taxon>Euteleostomi</taxon>
        <taxon>Mammalia</taxon>
        <taxon>Eutheria</taxon>
        <taxon>Euarchontoglires</taxon>
        <taxon>Glires</taxon>
        <taxon>Rodentia</taxon>
        <taxon>Myomorpha</taxon>
        <taxon>Muroidea</taxon>
        <taxon>Muridae</taxon>
        <taxon>Murinae</taxon>
        <taxon>Mus</taxon>
        <taxon>Mus</taxon>
    </lineage>
</organism>
<dbReference type="GO" id="GO:0043235">
    <property type="term" value="C:receptor complex"/>
    <property type="evidence" value="ECO:0007669"/>
    <property type="project" value="TreeGrafter"/>
</dbReference>
<dbReference type="GO" id="GO:0009897">
    <property type="term" value="C:external side of plasma membrane"/>
    <property type="evidence" value="ECO:0007669"/>
    <property type="project" value="TreeGrafter"/>
</dbReference>
<dbReference type="Proteomes" id="UP000515126">
    <property type="component" value="Chromosome 9"/>
</dbReference>
<sequence>MLFGVSSSHRPFSQGDHLELSNMLVFIFLAVRLSSENESSSQTNDCAHLIQKCLIDANGCEQSWRSMEDTCLAPGDSCRINNSLHCNLSIQSLVEKNFQFKECLCTDDLHCTVNKLFGKKCTNKTDNMKKDNKYKWNLTTPLYHGFKQMQSCLEVTEACVGDVVCNAQLALYLKACSANGNLCDVKHCQAAIRFFYQNMPFNTAQMLAFCDCAQSDIPCQQSKETLHSKPCALNIVPPPTCLSVIHTCRNDELCRTHYRTFQTECWPHLTGKCHEDETCISMLGKQDLTCSGSESCRAAFLGTFGTVLQVPCACRGVTQDEEHLCMIFQHMLHSKSCFNYPTPNVKDISSYERKNSKEITLTGFNSFFNGELFYVVVCMVVTCGILFMVMLKLRIQSKKRDPSPIEIAGGVIIQ</sequence>
<protein>
    <submittedName>
        <fullName evidence="11">GDNF family receptor alpha-like</fullName>
    </submittedName>
</protein>
<proteinExistence type="inferred from homology"/>
<comment type="similarity">
    <text evidence="2">Belongs to the GDNFR family.</text>
</comment>
<evidence type="ECO:0000256" key="4">
    <source>
        <dbReference type="ARBA" id="ARBA00022729"/>
    </source>
</evidence>
<gene>
    <name evidence="11" type="primary">Gfral</name>
</gene>
<keyword evidence="7" id="KW-0325">Glycoprotein</keyword>
<feature type="transmembrane region" description="Helical" evidence="8">
    <location>
        <begin position="372"/>
        <end position="391"/>
    </location>
</feature>
<dbReference type="PANTHER" id="PTHR10269:SF1">
    <property type="entry name" value="GDNF FAMILY RECEPTOR ALPHA-LIKE"/>
    <property type="match status" value="1"/>
</dbReference>
<evidence type="ECO:0000256" key="5">
    <source>
        <dbReference type="ARBA" id="ARBA00023136"/>
    </source>
</evidence>
<dbReference type="GO" id="GO:0007399">
    <property type="term" value="P:nervous system development"/>
    <property type="evidence" value="ECO:0007669"/>
    <property type="project" value="TreeGrafter"/>
</dbReference>
<evidence type="ECO:0000256" key="6">
    <source>
        <dbReference type="ARBA" id="ARBA00023170"/>
    </source>
</evidence>
<reference evidence="11" key="1">
    <citation type="submission" date="2025-08" db="UniProtKB">
        <authorList>
            <consortium name="RefSeq"/>
        </authorList>
    </citation>
    <scope>IDENTIFICATION</scope>
</reference>
<evidence type="ECO:0000256" key="3">
    <source>
        <dbReference type="ARBA" id="ARBA00022475"/>
    </source>
</evidence>
<evidence type="ECO:0000256" key="1">
    <source>
        <dbReference type="ARBA" id="ARBA00004236"/>
    </source>
</evidence>
<dbReference type="KEGG" id="mcal:110302564"/>
<dbReference type="GO" id="GO:0038023">
    <property type="term" value="F:signaling receptor activity"/>
    <property type="evidence" value="ECO:0007669"/>
    <property type="project" value="InterPro"/>
</dbReference>
<keyword evidence="6" id="KW-0675">Receptor</keyword>
<feature type="domain" description="GDNF/GAS1" evidence="9">
    <location>
        <begin position="241"/>
        <end position="337"/>
    </location>
</feature>
<keyword evidence="10" id="KW-1185">Reference proteome</keyword>
<evidence type="ECO:0000259" key="9">
    <source>
        <dbReference type="SMART" id="SM00907"/>
    </source>
</evidence>
<dbReference type="GO" id="GO:0007169">
    <property type="term" value="P:cell surface receptor protein tyrosine kinase signaling pathway"/>
    <property type="evidence" value="ECO:0007669"/>
    <property type="project" value="UniProtKB-ARBA"/>
</dbReference>
<dbReference type="SMART" id="SM00907">
    <property type="entry name" value="GDNF"/>
    <property type="match status" value="3"/>
</dbReference>
<comment type="subcellular location">
    <subcellularLocation>
        <location evidence="1">Cell membrane</location>
    </subcellularLocation>
</comment>
<keyword evidence="4" id="KW-0732">Signal</keyword>
<keyword evidence="8" id="KW-0812">Transmembrane</keyword>
<evidence type="ECO:0000256" key="2">
    <source>
        <dbReference type="ARBA" id="ARBA00005961"/>
    </source>
</evidence>
<evidence type="ECO:0000313" key="11">
    <source>
        <dbReference type="RefSeq" id="XP_021029025.1"/>
    </source>
</evidence>
<dbReference type="InterPro" id="IPR016017">
    <property type="entry name" value="GDNF/GAS1"/>
</dbReference>